<keyword evidence="3" id="KW-1185">Reference proteome</keyword>
<dbReference type="EMBL" id="JAAARO010000021">
    <property type="protein sequence ID" value="KAF5727970.1"/>
    <property type="molecule type" value="Genomic_DNA"/>
</dbReference>
<dbReference type="InterPro" id="IPR050232">
    <property type="entry name" value="FBL13/AtMIF1-like"/>
</dbReference>
<dbReference type="SUPFAM" id="SSF52047">
    <property type="entry name" value="RNI-like"/>
    <property type="match status" value="1"/>
</dbReference>
<protein>
    <submittedName>
        <fullName evidence="2">Putative F-box/LRR-repeat protein</fullName>
    </submittedName>
</protein>
<dbReference type="OrthoDB" id="673865at2759"/>
<sequence>MADHDHGTIDFFSRLTNLMLVYIISFLPFKDAARTSVLSKRWYQVWHSTRNVEFNENFFVKPGDEESEEITEKQRRAFVDFTRRWMLTYNGEVIDTLSLTFSRPRKFSSEMNECINFAITRNVQRLVLDFSDPTTVHRGVFELPPFVYGHEGLKSLKLFSCNFDVSRLNNFNALKELSLGWIKVSMSTIKDLLRKCPSLESLSLKNCSSVDHIEISAPDLRLRSLVFDKCELDQPYLMIKAPNLRVLKYSGDLPTFEFWRPESLVEADLDFASETEFEEVGDLVQEILREIACVQVLTVCSYLLQVIPSGTEPLGMEVALNVRHLILKTELHSNVFFGIKFMLKSCPVLETLTIQLGPARMFSDYEPPFVLRPRVFWKGSQVVFDCLANTLKVVEVQNFKGSENEINLLNYLIKLGKVLEGLKLCVSKEDNGAGENPELYRERALEVLQIRRASPTLRIDIV</sequence>
<dbReference type="InterPro" id="IPR032675">
    <property type="entry name" value="LRR_dom_sf"/>
</dbReference>
<dbReference type="InterPro" id="IPR006566">
    <property type="entry name" value="FBD"/>
</dbReference>
<name>A0A7J7C1D7_TRIWF</name>
<organism evidence="2 3">
    <name type="scientific">Tripterygium wilfordii</name>
    <name type="common">Thunder God vine</name>
    <dbReference type="NCBI Taxonomy" id="458696"/>
    <lineage>
        <taxon>Eukaryota</taxon>
        <taxon>Viridiplantae</taxon>
        <taxon>Streptophyta</taxon>
        <taxon>Embryophyta</taxon>
        <taxon>Tracheophyta</taxon>
        <taxon>Spermatophyta</taxon>
        <taxon>Magnoliopsida</taxon>
        <taxon>eudicotyledons</taxon>
        <taxon>Gunneridae</taxon>
        <taxon>Pentapetalae</taxon>
        <taxon>rosids</taxon>
        <taxon>fabids</taxon>
        <taxon>Celastrales</taxon>
        <taxon>Celastraceae</taxon>
        <taxon>Tripterygium</taxon>
    </lineage>
</organism>
<dbReference type="InParanoid" id="A0A7J7C1D7"/>
<evidence type="ECO:0000259" key="1">
    <source>
        <dbReference type="SMART" id="SM00579"/>
    </source>
</evidence>
<proteinExistence type="predicted"/>
<gene>
    <name evidence="2" type="ORF">HS088_TW21G00110</name>
</gene>
<dbReference type="Pfam" id="PF23622">
    <property type="entry name" value="LRR_At1g61320_AtMIF1"/>
    <property type="match status" value="1"/>
</dbReference>
<dbReference type="CDD" id="cd22160">
    <property type="entry name" value="F-box_AtFBL13-like"/>
    <property type="match status" value="1"/>
</dbReference>
<dbReference type="InterPro" id="IPR053781">
    <property type="entry name" value="F-box_AtFBL13-like"/>
</dbReference>
<reference evidence="2 3" key="1">
    <citation type="journal article" date="2020" name="Nat. Commun.">
        <title>Genome of Tripterygium wilfordii and identification of cytochrome P450 involved in triptolide biosynthesis.</title>
        <authorList>
            <person name="Tu L."/>
            <person name="Su P."/>
            <person name="Zhang Z."/>
            <person name="Gao L."/>
            <person name="Wang J."/>
            <person name="Hu T."/>
            <person name="Zhou J."/>
            <person name="Zhang Y."/>
            <person name="Zhao Y."/>
            <person name="Liu Y."/>
            <person name="Song Y."/>
            <person name="Tong Y."/>
            <person name="Lu Y."/>
            <person name="Yang J."/>
            <person name="Xu C."/>
            <person name="Jia M."/>
            <person name="Peters R.J."/>
            <person name="Huang L."/>
            <person name="Gao W."/>
        </authorList>
    </citation>
    <scope>NUCLEOTIDE SEQUENCE [LARGE SCALE GENOMIC DNA]</scope>
    <source>
        <strain evidence="3">cv. XIE 37</strain>
        <tissue evidence="2">Leaf</tissue>
    </source>
</reference>
<feature type="domain" description="FBD" evidence="1">
    <location>
        <begin position="385"/>
        <end position="462"/>
    </location>
</feature>
<dbReference type="SUPFAM" id="SSF81383">
    <property type="entry name" value="F-box domain"/>
    <property type="match status" value="1"/>
</dbReference>
<dbReference type="InterPro" id="IPR001810">
    <property type="entry name" value="F-box_dom"/>
</dbReference>
<accession>A0A7J7C1D7</accession>
<dbReference type="PANTHER" id="PTHR31900">
    <property type="entry name" value="F-BOX/RNI SUPERFAMILY PROTEIN-RELATED"/>
    <property type="match status" value="1"/>
</dbReference>
<comment type="caution">
    <text evidence="2">The sequence shown here is derived from an EMBL/GenBank/DDBJ whole genome shotgun (WGS) entry which is preliminary data.</text>
</comment>
<evidence type="ECO:0000313" key="3">
    <source>
        <dbReference type="Proteomes" id="UP000593562"/>
    </source>
</evidence>
<dbReference type="FunCoup" id="A0A7J7C1D7">
    <property type="interactions" value="145"/>
</dbReference>
<dbReference type="InterPro" id="IPR036047">
    <property type="entry name" value="F-box-like_dom_sf"/>
</dbReference>
<dbReference type="Proteomes" id="UP000593562">
    <property type="component" value="Unassembled WGS sequence"/>
</dbReference>
<dbReference type="Gene3D" id="3.80.10.10">
    <property type="entry name" value="Ribonuclease Inhibitor"/>
    <property type="match status" value="1"/>
</dbReference>
<dbReference type="Gene3D" id="1.20.1280.50">
    <property type="match status" value="1"/>
</dbReference>
<dbReference type="PANTHER" id="PTHR31900:SF34">
    <property type="entry name" value="EMB|CAB62440.1-RELATED"/>
    <property type="match status" value="1"/>
</dbReference>
<dbReference type="InterPro" id="IPR055357">
    <property type="entry name" value="LRR_At1g61320_AtMIF1"/>
</dbReference>
<dbReference type="SMART" id="SM00579">
    <property type="entry name" value="FBD"/>
    <property type="match status" value="1"/>
</dbReference>
<evidence type="ECO:0000313" key="2">
    <source>
        <dbReference type="EMBL" id="KAF5727970.1"/>
    </source>
</evidence>
<dbReference type="AlphaFoldDB" id="A0A7J7C1D7"/>
<dbReference type="Pfam" id="PF00646">
    <property type="entry name" value="F-box"/>
    <property type="match status" value="1"/>
</dbReference>